<proteinExistence type="predicted"/>
<sequence>MEARVASEATEMITIPRAEFDAMQAELRRLRREAAREVALSLMQADRGAGPADEARVFTREQLAEAWGIRA</sequence>
<dbReference type="EMBL" id="BAAARV010000124">
    <property type="protein sequence ID" value="GAA2391457.1"/>
    <property type="molecule type" value="Genomic_DNA"/>
</dbReference>
<dbReference type="Proteomes" id="UP001501444">
    <property type="component" value="Unassembled WGS sequence"/>
</dbReference>
<evidence type="ECO:0000313" key="2">
    <source>
        <dbReference type="Proteomes" id="UP001501444"/>
    </source>
</evidence>
<name>A0ABN3HZL9_9ACTN</name>
<accession>A0ABN3HZL9</accession>
<reference evidence="1 2" key="1">
    <citation type="journal article" date="2019" name="Int. J. Syst. Evol. Microbiol.">
        <title>The Global Catalogue of Microorganisms (GCM) 10K type strain sequencing project: providing services to taxonomists for standard genome sequencing and annotation.</title>
        <authorList>
            <consortium name="The Broad Institute Genomics Platform"/>
            <consortium name="The Broad Institute Genome Sequencing Center for Infectious Disease"/>
            <person name="Wu L."/>
            <person name="Ma J."/>
        </authorList>
    </citation>
    <scope>NUCLEOTIDE SEQUENCE [LARGE SCALE GENOMIC DNA]</scope>
    <source>
        <strain evidence="1 2">JCM 3272</strain>
    </source>
</reference>
<organism evidence="1 2">
    <name type="scientific">Dactylosporangium salmoneum</name>
    <dbReference type="NCBI Taxonomy" id="53361"/>
    <lineage>
        <taxon>Bacteria</taxon>
        <taxon>Bacillati</taxon>
        <taxon>Actinomycetota</taxon>
        <taxon>Actinomycetes</taxon>
        <taxon>Micromonosporales</taxon>
        <taxon>Micromonosporaceae</taxon>
        <taxon>Dactylosporangium</taxon>
    </lineage>
</organism>
<keyword evidence="2" id="KW-1185">Reference proteome</keyword>
<gene>
    <name evidence="1" type="ORF">GCM10010170_103830</name>
</gene>
<protein>
    <submittedName>
        <fullName evidence="1">Uncharacterized protein</fullName>
    </submittedName>
</protein>
<evidence type="ECO:0000313" key="1">
    <source>
        <dbReference type="EMBL" id="GAA2391457.1"/>
    </source>
</evidence>
<comment type="caution">
    <text evidence="1">The sequence shown here is derived from an EMBL/GenBank/DDBJ whole genome shotgun (WGS) entry which is preliminary data.</text>
</comment>